<dbReference type="NCBIfam" id="TIGR02069">
    <property type="entry name" value="cyanophycinase"/>
    <property type="match status" value="1"/>
</dbReference>
<dbReference type="Gene3D" id="3.40.50.880">
    <property type="match status" value="1"/>
</dbReference>
<comment type="function">
    <text evidence="2">Exopeptidase that catalyzes the hydrolytic cleavage of multi-L-arginyl-poly-L-aspartic acid (cyanophycin; a water-insoluble reserve polymer) into aspartate-arginine dipeptides.</text>
</comment>
<feature type="active site" description="Charge relay system" evidence="9">
    <location>
        <position position="213"/>
    </location>
</feature>
<evidence type="ECO:0000256" key="3">
    <source>
        <dbReference type="ARBA" id="ARBA00006534"/>
    </source>
</evidence>
<dbReference type="Proteomes" id="UP000198122">
    <property type="component" value="Unassembled WGS sequence"/>
</dbReference>
<feature type="active site" description="Charge relay system" evidence="9">
    <location>
        <position position="186"/>
    </location>
</feature>
<evidence type="ECO:0000313" key="11">
    <source>
        <dbReference type="Proteomes" id="UP000198122"/>
    </source>
</evidence>
<keyword evidence="8" id="KW-0720">Serine protease</keyword>
<evidence type="ECO:0000256" key="7">
    <source>
        <dbReference type="ARBA" id="ARBA00022801"/>
    </source>
</evidence>
<gene>
    <name evidence="10" type="ORF">SAMN05445756_0118</name>
</gene>
<comment type="catalytic activity">
    <reaction evidence="1">
        <text>[L-4-(L-arginin-2-N-yl)aspartate](n) + H2O = [L-4-(L-arginin-2-N-yl)aspartate](n-1) + L-4-(L-arginin-2-N-yl)aspartate</text>
        <dbReference type="Rhea" id="RHEA:12845"/>
        <dbReference type="Rhea" id="RHEA-COMP:13728"/>
        <dbReference type="Rhea" id="RHEA-COMP:13734"/>
        <dbReference type="ChEBI" id="CHEBI:15377"/>
        <dbReference type="ChEBI" id="CHEBI:137986"/>
        <dbReference type="ChEBI" id="CHEBI:137991"/>
        <dbReference type="EC" id="3.4.15.6"/>
    </reaction>
</comment>
<name>A0A212T1I9_9MICO</name>
<dbReference type="GO" id="GO:0008236">
    <property type="term" value="F:serine-type peptidase activity"/>
    <property type="evidence" value="ECO:0007669"/>
    <property type="project" value="UniProtKB-KW"/>
</dbReference>
<comment type="similarity">
    <text evidence="3">Belongs to the peptidase S51 family.</text>
</comment>
<dbReference type="OrthoDB" id="9799980at2"/>
<feature type="active site" description="Charge relay system" evidence="9">
    <location>
        <position position="144"/>
    </location>
</feature>
<keyword evidence="6" id="KW-0645">Protease</keyword>
<evidence type="ECO:0000256" key="9">
    <source>
        <dbReference type="PIRSR" id="PIRSR032067-1"/>
    </source>
</evidence>
<keyword evidence="7" id="KW-0378">Hydrolase</keyword>
<keyword evidence="11" id="KW-1185">Reference proteome</keyword>
<dbReference type="InterPro" id="IPR005320">
    <property type="entry name" value="Peptidase_S51"/>
</dbReference>
<dbReference type="InterPro" id="IPR029062">
    <property type="entry name" value="Class_I_gatase-like"/>
</dbReference>
<dbReference type="PANTHER" id="PTHR36175:SF1">
    <property type="entry name" value="CYANOPHYCINASE"/>
    <property type="match status" value="1"/>
</dbReference>
<accession>A0A212T1I9</accession>
<dbReference type="CDD" id="cd03145">
    <property type="entry name" value="GAT1_cyanophycinase"/>
    <property type="match status" value="1"/>
</dbReference>
<dbReference type="GO" id="GO:0008241">
    <property type="term" value="F:peptidyl-dipeptidase activity"/>
    <property type="evidence" value="ECO:0007669"/>
    <property type="project" value="UniProtKB-EC"/>
</dbReference>
<dbReference type="EC" id="3.4.15.6" evidence="4"/>
<reference evidence="10 11" key="1">
    <citation type="submission" date="2017-06" db="EMBL/GenBank/DDBJ databases">
        <authorList>
            <person name="Kim H.J."/>
            <person name="Triplett B.A."/>
        </authorList>
    </citation>
    <scope>NUCLEOTIDE SEQUENCE [LARGE SCALE GENOMIC DNA]</scope>
    <source>
        <strain evidence="10 11">DSM 22179</strain>
    </source>
</reference>
<dbReference type="EMBL" id="FYEZ01000001">
    <property type="protein sequence ID" value="SNC59691.1"/>
    <property type="molecule type" value="Genomic_DNA"/>
</dbReference>
<evidence type="ECO:0000256" key="6">
    <source>
        <dbReference type="ARBA" id="ARBA00022670"/>
    </source>
</evidence>
<dbReference type="InterPro" id="IPR011811">
    <property type="entry name" value="Peptidase_S51_cyanophycinase"/>
</dbReference>
<dbReference type="Pfam" id="PF03575">
    <property type="entry name" value="Peptidase_S51"/>
    <property type="match status" value="1"/>
</dbReference>
<dbReference type="SUPFAM" id="SSF52317">
    <property type="entry name" value="Class I glutamine amidotransferase-like"/>
    <property type="match status" value="1"/>
</dbReference>
<proteinExistence type="inferred from homology"/>
<organism evidence="10 11">
    <name type="scientific">Kytococcus aerolatus</name>
    <dbReference type="NCBI Taxonomy" id="592308"/>
    <lineage>
        <taxon>Bacteria</taxon>
        <taxon>Bacillati</taxon>
        <taxon>Actinomycetota</taxon>
        <taxon>Actinomycetes</taxon>
        <taxon>Micrococcales</taxon>
        <taxon>Kytococcaceae</taxon>
        <taxon>Kytococcus</taxon>
    </lineage>
</organism>
<evidence type="ECO:0000256" key="8">
    <source>
        <dbReference type="ARBA" id="ARBA00022825"/>
    </source>
</evidence>
<evidence type="ECO:0000256" key="5">
    <source>
        <dbReference type="ARBA" id="ARBA00015719"/>
    </source>
</evidence>
<evidence type="ECO:0000256" key="1">
    <source>
        <dbReference type="ARBA" id="ARBA00001092"/>
    </source>
</evidence>
<evidence type="ECO:0000256" key="2">
    <source>
        <dbReference type="ARBA" id="ARBA00002039"/>
    </source>
</evidence>
<evidence type="ECO:0000256" key="4">
    <source>
        <dbReference type="ARBA" id="ARBA00013115"/>
    </source>
</evidence>
<sequence length="327" mass="34702">MSPRPGTVPDPGEQAIGEVRRLMIIGGAEDRRDMMKVLRRFASLAGAEDGHVVVIPTASAFESEAGGTYTTLFERLGAASTVVVAPSSREDAHDARWVEALDRATGVFLTGGNQLKLSQYLVGTPTGEAILRAHARGAVVGGTSAGASILSRHMISLGEEGLTPRQRTAQVSQGLGLVEDVVLDQHFDQRGRYGRLMSVVAVSPALWGLGIDEDTAIELVEGRSATGERIRRFSVHGAGAVFLVDAGRAYTDAHEAADGAPLLLSGAVVHTLPAGAVFDLDAHRLAHFVEQHAQDDMIFTIRQQASDIARLERAMERAATPDEGDTP</sequence>
<evidence type="ECO:0000313" key="10">
    <source>
        <dbReference type="EMBL" id="SNC59691.1"/>
    </source>
</evidence>
<dbReference type="PIRSF" id="PIRSF032067">
    <property type="entry name" value="Cyanophycinase"/>
    <property type="match status" value="1"/>
</dbReference>
<dbReference type="PANTHER" id="PTHR36175">
    <property type="entry name" value="CYANOPHYCINASE"/>
    <property type="match status" value="1"/>
</dbReference>
<dbReference type="AlphaFoldDB" id="A0A212T1I9"/>
<dbReference type="RefSeq" id="WP_088817173.1">
    <property type="nucleotide sequence ID" value="NZ_FYEZ01000001.1"/>
</dbReference>
<protein>
    <recommendedName>
        <fullName evidence="5">Cyanophycinase</fullName>
        <ecNumber evidence="4">3.4.15.6</ecNumber>
    </recommendedName>
</protein>
<dbReference type="GO" id="GO:0006508">
    <property type="term" value="P:proteolysis"/>
    <property type="evidence" value="ECO:0007669"/>
    <property type="project" value="UniProtKB-KW"/>
</dbReference>